<dbReference type="PROSITE" id="PS01130">
    <property type="entry name" value="SLC26A"/>
    <property type="match status" value="1"/>
</dbReference>
<feature type="transmembrane region" description="Helical" evidence="6">
    <location>
        <begin position="467"/>
        <end position="487"/>
    </location>
</feature>
<keyword evidence="9" id="KW-1185">Reference proteome</keyword>
<protein>
    <submittedName>
        <fullName evidence="8">Sulfate transporter, putative</fullName>
    </submittedName>
</protein>
<dbReference type="PhylomeDB" id="B6QNT5"/>
<evidence type="ECO:0000256" key="3">
    <source>
        <dbReference type="ARBA" id="ARBA00022989"/>
    </source>
</evidence>
<dbReference type="CDD" id="cd07042">
    <property type="entry name" value="STAS_SulP_like_sulfate_transporter"/>
    <property type="match status" value="1"/>
</dbReference>
<dbReference type="AlphaFoldDB" id="B6QNT5"/>
<feature type="transmembrane region" description="Helical" evidence="6">
    <location>
        <begin position="88"/>
        <end position="106"/>
    </location>
</feature>
<dbReference type="GO" id="GO:0016020">
    <property type="term" value="C:membrane"/>
    <property type="evidence" value="ECO:0007669"/>
    <property type="project" value="UniProtKB-SubCell"/>
</dbReference>
<feature type="transmembrane region" description="Helical" evidence="6">
    <location>
        <begin position="143"/>
        <end position="162"/>
    </location>
</feature>
<dbReference type="STRING" id="441960.B6QNT5"/>
<dbReference type="InterPro" id="IPR001902">
    <property type="entry name" value="SLC26A/SulP_fam"/>
</dbReference>
<dbReference type="FunFam" id="3.30.750.24:FF:000024">
    <property type="entry name" value="Sulfate permease 2"/>
    <property type="match status" value="1"/>
</dbReference>
<evidence type="ECO:0000313" key="8">
    <source>
        <dbReference type="EMBL" id="EEA21573.1"/>
    </source>
</evidence>
<dbReference type="Pfam" id="PF00916">
    <property type="entry name" value="Sulfate_transp"/>
    <property type="match status" value="1"/>
</dbReference>
<dbReference type="InterPro" id="IPR036513">
    <property type="entry name" value="STAS_dom_sf"/>
</dbReference>
<feature type="transmembrane region" description="Helical" evidence="6">
    <location>
        <begin position="493"/>
        <end position="510"/>
    </location>
</feature>
<feature type="compositionally biased region" description="Basic and acidic residues" evidence="5">
    <location>
        <begin position="751"/>
        <end position="769"/>
    </location>
</feature>
<dbReference type="Proteomes" id="UP000001294">
    <property type="component" value="Unassembled WGS sequence"/>
</dbReference>
<dbReference type="InterPro" id="IPR011547">
    <property type="entry name" value="SLC26A/SulP_dom"/>
</dbReference>
<dbReference type="InterPro" id="IPR002645">
    <property type="entry name" value="STAS_dom"/>
</dbReference>
<dbReference type="NCBIfam" id="TIGR00815">
    <property type="entry name" value="sulP"/>
    <property type="match status" value="1"/>
</dbReference>
<accession>B6QNT5</accession>
<evidence type="ECO:0000313" key="9">
    <source>
        <dbReference type="Proteomes" id="UP000001294"/>
    </source>
</evidence>
<feature type="transmembrane region" description="Helical" evidence="6">
    <location>
        <begin position="118"/>
        <end position="137"/>
    </location>
</feature>
<evidence type="ECO:0000259" key="7">
    <source>
        <dbReference type="PROSITE" id="PS50801"/>
    </source>
</evidence>
<feature type="region of interest" description="Disordered" evidence="5">
    <location>
        <begin position="751"/>
        <end position="774"/>
    </location>
</feature>
<dbReference type="PANTHER" id="PTHR11814">
    <property type="entry name" value="SULFATE TRANSPORTER"/>
    <property type="match status" value="1"/>
</dbReference>
<dbReference type="OrthoDB" id="288203at2759"/>
<gene>
    <name evidence="8" type="ORF">PMAA_053770</name>
</gene>
<name>B6QNT5_TALMQ</name>
<keyword evidence="4 6" id="KW-0472">Membrane</keyword>
<keyword evidence="2 6" id="KW-0812">Transmembrane</keyword>
<dbReference type="EMBL" id="DS995903">
    <property type="protein sequence ID" value="EEA21573.1"/>
    <property type="molecule type" value="Genomic_DNA"/>
</dbReference>
<feature type="transmembrane region" description="Helical" evidence="6">
    <location>
        <begin position="287"/>
        <end position="312"/>
    </location>
</feature>
<evidence type="ECO:0000256" key="4">
    <source>
        <dbReference type="ARBA" id="ARBA00023136"/>
    </source>
</evidence>
<dbReference type="GO" id="GO:0008271">
    <property type="term" value="F:secondary active sulfate transmembrane transporter activity"/>
    <property type="evidence" value="ECO:0007669"/>
    <property type="project" value="InterPro"/>
</dbReference>
<sequence>MSSSTSKLGQTLAKGLGIKIPYRDPLGSEADPVTRGESVFTSGTAETYIEPEPTVAEWIHDQIPTTHDVSNYIINLFPFLKWITRYNMQWFIGDLVAGITVGAVVVPQGMSYAQLADLPVEYGLYSSFMGVLIYWFFATSKDITIGPVAVMSTLTGNVVIAVRKEHPELPAQVIASALAIISGAIITFIGLIRWGWIVEFIPLTAITAFMTGSALNIASGQIKNLLGETVNFNTRGATYQNVINSLKYLPSAQVDAALGLTALFMLYAIRSACNYGARKRPQRAKTFFFISTLRTVFVILFYTMISAAVNIHRRKNPAFKVIGVVPRGFKHAAVPTIDVSIIQSFISYLPSAVIVLLIEHISISKSFGRVNNYTIDPSQEMVAIGVTNLLGPFLGAYPATGSFSRTAIKSKAGVRTPLAGLITAIVVLLAIYALPPLFWYIPQAALSAVIIHAVGDLITPPNVVYQFWLVSPLEVVVFFAGVLVTVFASIEEGVYTTVCMSVFLLLWRLVKARGDFLGKVRVHSVIGDHLIDEQGKYGPAGPTPEQTLAEDDANDTYRNVYLPVTHGDGSNPQISVQHPYPGVFIYRFSEGFVYPNANSETDYLVQTIFKETRRTNIESYPTLGDRPWNDPGPRRGMPVQDKSHLPTLRAIILDFSSVDHVDVTSIQNLIDVRNQLDFYANPEPVQWHFANINNRWTKRALTSAGFGWPTPSSPDGFHRWKPIFSVAEIGGRSSAAAVAERERLNSQVKADDLEEGRPKSAAVHERIEPEVSSNEGDDYIKQLDTITAYKAKRNNIALVSGLNRPFFHIDVTSAVHSVISNIEGSGSFAKIIEE</sequence>
<proteinExistence type="predicted"/>
<feature type="domain" description="STAS" evidence="7">
    <location>
        <begin position="581"/>
        <end position="706"/>
    </location>
</feature>
<dbReference type="VEuPathDB" id="FungiDB:PMAA_053770"/>
<dbReference type="Gene3D" id="3.30.750.24">
    <property type="entry name" value="STAS domain"/>
    <property type="match status" value="1"/>
</dbReference>
<organism evidence="8 9">
    <name type="scientific">Talaromyces marneffei (strain ATCC 18224 / CBS 334.59 / QM 7333)</name>
    <name type="common">Penicillium marneffei</name>
    <dbReference type="NCBI Taxonomy" id="441960"/>
    <lineage>
        <taxon>Eukaryota</taxon>
        <taxon>Fungi</taxon>
        <taxon>Dikarya</taxon>
        <taxon>Ascomycota</taxon>
        <taxon>Pezizomycotina</taxon>
        <taxon>Eurotiomycetes</taxon>
        <taxon>Eurotiomycetidae</taxon>
        <taxon>Eurotiales</taxon>
        <taxon>Trichocomaceae</taxon>
        <taxon>Talaromyces</taxon>
        <taxon>Talaromyces sect. Talaromyces</taxon>
    </lineage>
</organism>
<dbReference type="InterPro" id="IPR018045">
    <property type="entry name" value="S04_transporter_CS"/>
</dbReference>
<evidence type="ECO:0000256" key="6">
    <source>
        <dbReference type="SAM" id="Phobius"/>
    </source>
</evidence>
<dbReference type="PROSITE" id="PS50801">
    <property type="entry name" value="STAS"/>
    <property type="match status" value="1"/>
</dbReference>
<reference evidence="9" key="1">
    <citation type="journal article" date="2015" name="Genome Announc.">
        <title>Genome sequence of the AIDS-associated pathogen Penicillium marneffei (ATCC18224) and its near taxonomic relative Talaromyces stipitatus (ATCC10500).</title>
        <authorList>
            <person name="Nierman W.C."/>
            <person name="Fedorova-Abrams N.D."/>
            <person name="Andrianopoulos A."/>
        </authorList>
    </citation>
    <scope>NUCLEOTIDE SEQUENCE [LARGE SCALE GENOMIC DNA]</scope>
    <source>
        <strain evidence="9">ATCC 18224 / CBS 334.59 / QM 7333</strain>
    </source>
</reference>
<evidence type="ECO:0000256" key="2">
    <source>
        <dbReference type="ARBA" id="ARBA00022692"/>
    </source>
</evidence>
<comment type="subcellular location">
    <subcellularLocation>
        <location evidence="1">Membrane</location>
        <topology evidence="1">Multi-pass membrane protein</topology>
    </subcellularLocation>
</comment>
<dbReference type="HOGENOM" id="CLU_003182_8_1_1"/>
<feature type="transmembrane region" description="Helical" evidence="6">
    <location>
        <begin position="200"/>
        <end position="218"/>
    </location>
</feature>
<feature type="transmembrane region" description="Helical" evidence="6">
    <location>
        <begin position="174"/>
        <end position="194"/>
    </location>
</feature>
<feature type="transmembrane region" description="Helical" evidence="6">
    <location>
        <begin position="332"/>
        <end position="358"/>
    </location>
</feature>
<evidence type="ECO:0000256" key="1">
    <source>
        <dbReference type="ARBA" id="ARBA00004141"/>
    </source>
</evidence>
<evidence type="ECO:0000256" key="5">
    <source>
        <dbReference type="SAM" id="MobiDB-lite"/>
    </source>
</evidence>
<feature type="transmembrane region" description="Helical" evidence="6">
    <location>
        <begin position="412"/>
        <end position="431"/>
    </location>
</feature>
<keyword evidence="3 6" id="KW-1133">Transmembrane helix</keyword>